<comment type="subcellular location">
    <subcellularLocation>
        <location evidence="1 9">Mitochondrion inner membrane</location>
    </subcellularLocation>
</comment>
<dbReference type="PANTHER" id="PTHR31586:SF1">
    <property type="entry name" value="CYTOCHROME C OXIDASE ASSEMBLY PROTEIN COX20, MITOCHONDRIAL"/>
    <property type="match status" value="1"/>
</dbReference>
<sequence>MSAIDALTSDVHAIIEFPKLTPPPQQHTMADDTRQDPTATPDATPAGDPKVRHAGKRYESFVPGASGDNPNVMPGGTQHTAGGEKIGEVNLSAGLKTIQPKDFLEIHKYPCVREALLTSIGTGFGTGGLMAIWGKPVAKSCNWAAGVFIFTSMASYEFCKQKRKLEAEGMSRAVEIMDRKREEKRTKRQEIIAARRKAKEESDRLEEERMKAAQKPWWKVW</sequence>
<dbReference type="Proteomes" id="UP000183809">
    <property type="component" value="Unassembled WGS sequence"/>
</dbReference>
<evidence type="ECO:0000256" key="6">
    <source>
        <dbReference type="ARBA" id="ARBA00022989"/>
    </source>
</evidence>
<dbReference type="OrthoDB" id="14603at2759"/>
<dbReference type="EMBL" id="MNUE01000014">
    <property type="protein sequence ID" value="OJD35912.1"/>
    <property type="molecule type" value="Genomic_DNA"/>
</dbReference>
<dbReference type="GeneID" id="31011267"/>
<evidence type="ECO:0000256" key="3">
    <source>
        <dbReference type="ARBA" id="ARBA00017689"/>
    </source>
</evidence>
<evidence type="ECO:0000313" key="12">
    <source>
        <dbReference type="EMBL" id="OJD35912.1"/>
    </source>
</evidence>
<evidence type="ECO:0000256" key="9">
    <source>
        <dbReference type="PIRNR" id="PIRNR007871"/>
    </source>
</evidence>
<dbReference type="PIRSF" id="PIRSF007871">
    <property type="entry name" value="Cox20"/>
    <property type="match status" value="1"/>
</dbReference>
<keyword evidence="10" id="KW-0175">Coiled coil</keyword>
<accession>A0A1J9R5M4</accession>
<dbReference type="GO" id="GO:0033617">
    <property type="term" value="P:mitochondrial respiratory chain complex IV assembly"/>
    <property type="evidence" value="ECO:0007669"/>
    <property type="project" value="InterPro"/>
</dbReference>
<evidence type="ECO:0000256" key="11">
    <source>
        <dbReference type="SAM" id="MobiDB-lite"/>
    </source>
</evidence>
<evidence type="ECO:0000256" key="7">
    <source>
        <dbReference type="ARBA" id="ARBA00023128"/>
    </source>
</evidence>
<evidence type="ECO:0000256" key="1">
    <source>
        <dbReference type="ARBA" id="ARBA00004273"/>
    </source>
</evidence>
<dbReference type="InterPro" id="IPR022533">
    <property type="entry name" value="Cox20"/>
</dbReference>
<dbReference type="Pfam" id="PF12597">
    <property type="entry name" value="Cox20"/>
    <property type="match status" value="1"/>
</dbReference>
<evidence type="ECO:0000313" key="13">
    <source>
        <dbReference type="Proteomes" id="UP000183809"/>
    </source>
</evidence>
<comment type="caution">
    <text evidence="12">The sequence shown here is derived from an EMBL/GenBank/DDBJ whole genome shotgun (WGS) entry which is preliminary data.</text>
</comment>
<reference evidence="12 13" key="1">
    <citation type="submission" date="2016-10" db="EMBL/GenBank/DDBJ databases">
        <title>Proteomics and genomics reveal pathogen-plant mechanisms compatible with a hemibiotrophic lifestyle of Diplodia corticola.</title>
        <authorList>
            <person name="Fernandes I."/>
            <person name="De Jonge R."/>
            <person name="Van De Peer Y."/>
            <person name="Devreese B."/>
            <person name="Alves A."/>
            <person name="Esteves A.C."/>
        </authorList>
    </citation>
    <scope>NUCLEOTIDE SEQUENCE [LARGE SCALE GENOMIC DNA]</scope>
    <source>
        <strain evidence="12 13">CBS 112549</strain>
    </source>
</reference>
<dbReference type="AlphaFoldDB" id="A0A1J9R5M4"/>
<organism evidence="12 13">
    <name type="scientific">Diplodia corticola</name>
    <dbReference type="NCBI Taxonomy" id="236234"/>
    <lineage>
        <taxon>Eukaryota</taxon>
        <taxon>Fungi</taxon>
        <taxon>Dikarya</taxon>
        <taxon>Ascomycota</taxon>
        <taxon>Pezizomycotina</taxon>
        <taxon>Dothideomycetes</taxon>
        <taxon>Dothideomycetes incertae sedis</taxon>
        <taxon>Botryosphaeriales</taxon>
        <taxon>Botryosphaeriaceae</taxon>
        <taxon>Diplodia</taxon>
    </lineage>
</organism>
<keyword evidence="6" id="KW-1133">Transmembrane helix</keyword>
<evidence type="ECO:0000256" key="10">
    <source>
        <dbReference type="SAM" id="Coils"/>
    </source>
</evidence>
<protein>
    <recommendedName>
        <fullName evidence="3 9">Cytochrome c oxidase assembly protein COX20, mitochondrial</fullName>
    </recommendedName>
</protein>
<keyword evidence="7 9" id="KW-0496">Mitochondrion</keyword>
<feature type="region of interest" description="Disordered" evidence="11">
    <location>
        <begin position="17"/>
        <end position="52"/>
    </location>
</feature>
<comment type="function">
    <text evidence="9">Involved in the assembly of the cytochrome c oxidase complex.</text>
</comment>
<dbReference type="PANTHER" id="PTHR31586">
    <property type="entry name" value="CYTOCHROME C OXIDASE PROTEIN 20"/>
    <property type="match status" value="1"/>
</dbReference>
<proteinExistence type="inferred from homology"/>
<dbReference type="RefSeq" id="XP_020132172.1">
    <property type="nucleotide sequence ID" value="XM_020271008.1"/>
</dbReference>
<gene>
    <name evidence="12" type="ORF">BKCO1_14000100</name>
</gene>
<keyword evidence="13" id="KW-1185">Reference proteome</keyword>
<comment type="similarity">
    <text evidence="2 9">Belongs to the COX20 family.</text>
</comment>
<feature type="coiled-coil region" evidence="10">
    <location>
        <begin position="177"/>
        <end position="215"/>
    </location>
</feature>
<keyword evidence="8 9" id="KW-0472">Membrane</keyword>
<evidence type="ECO:0000256" key="5">
    <source>
        <dbReference type="ARBA" id="ARBA00022792"/>
    </source>
</evidence>
<name>A0A1J9R5M4_9PEZI</name>
<dbReference type="GO" id="GO:0005743">
    <property type="term" value="C:mitochondrial inner membrane"/>
    <property type="evidence" value="ECO:0007669"/>
    <property type="project" value="UniProtKB-SubCell"/>
</dbReference>
<keyword evidence="4" id="KW-0812">Transmembrane</keyword>
<evidence type="ECO:0000256" key="2">
    <source>
        <dbReference type="ARBA" id="ARBA00009575"/>
    </source>
</evidence>
<keyword evidence="5 9" id="KW-0999">Mitochondrion inner membrane</keyword>
<evidence type="ECO:0000256" key="8">
    <source>
        <dbReference type="ARBA" id="ARBA00023136"/>
    </source>
</evidence>
<evidence type="ECO:0000256" key="4">
    <source>
        <dbReference type="ARBA" id="ARBA00022692"/>
    </source>
</evidence>